<keyword evidence="3" id="KW-0547">Nucleotide-binding</keyword>
<feature type="domain" description="Malectin-like" evidence="8">
    <location>
        <begin position="14"/>
        <end position="274"/>
    </location>
</feature>
<dbReference type="GO" id="GO:0004714">
    <property type="term" value="F:transmembrane receptor protein tyrosine kinase activity"/>
    <property type="evidence" value="ECO:0007669"/>
    <property type="project" value="InterPro"/>
</dbReference>
<dbReference type="GO" id="GO:0005524">
    <property type="term" value="F:ATP binding"/>
    <property type="evidence" value="ECO:0007669"/>
    <property type="project" value="UniProtKB-KW"/>
</dbReference>
<keyword evidence="7" id="KW-1133">Transmembrane helix</keyword>
<dbReference type="PANTHER" id="PTHR34590:SF5">
    <property type="entry name" value="OS04G0586500 PROTEIN"/>
    <property type="match status" value="1"/>
</dbReference>
<comment type="subcellular location">
    <subcellularLocation>
        <location evidence="1">Membrane</location>
        <topology evidence="1">Single-pass type I membrane protein</topology>
    </subcellularLocation>
</comment>
<dbReference type="FunFam" id="2.60.120.430:FF:000007">
    <property type="entry name" value="FERONIA receptor-like kinase"/>
    <property type="match status" value="1"/>
</dbReference>
<evidence type="ECO:0000313" key="10">
    <source>
        <dbReference type="Proteomes" id="UP001141806"/>
    </source>
</evidence>
<keyword evidence="10" id="KW-1185">Reference proteome</keyword>
<dbReference type="AlphaFoldDB" id="A0A9Q0JZ09"/>
<protein>
    <recommendedName>
        <fullName evidence="8">Malectin-like domain-containing protein</fullName>
    </recommendedName>
</protein>
<dbReference type="PANTHER" id="PTHR34590">
    <property type="entry name" value="OS03G0124300 PROTEIN-RELATED"/>
    <property type="match status" value="1"/>
</dbReference>
<keyword evidence="7" id="KW-0812">Transmembrane</keyword>
<keyword evidence="7" id="KW-0472">Membrane</keyword>
<dbReference type="OrthoDB" id="1903759at2759"/>
<keyword evidence="4" id="KW-0067">ATP-binding</keyword>
<evidence type="ECO:0000256" key="4">
    <source>
        <dbReference type="ARBA" id="ARBA00022840"/>
    </source>
</evidence>
<evidence type="ECO:0000259" key="8">
    <source>
        <dbReference type="Pfam" id="PF12819"/>
    </source>
</evidence>
<evidence type="ECO:0000313" key="9">
    <source>
        <dbReference type="EMBL" id="KAJ4955428.1"/>
    </source>
</evidence>
<feature type="compositionally biased region" description="Polar residues" evidence="6">
    <location>
        <begin position="422"/>
        <end position="436"/>
    </location>
</feature>
<evidence type="ECO:0000256" key="7">
    <source>
        <dbReference type="SAM" id="Phobius"/>
    </source>
</evidence>
<keyword evidence="5" id="KW-0325">Glycoprotein</keyword>
<dbReference type="Proteomes" id="UP001141806">
    <property type="component" value="Unassembled WGS sequence"/>
</dbReference>
<sequence>MKMRNEALHHIKLASITTQALTQAYIVREFSLAYSTNSRLNLTFVPSTKHNGAYAFVNGIEVISMPDLFTPASMVGFEDQTVDITSDGVALQTMFRLNVGGQYIPAIEDSGLSRTWFEDSPYMYGASVGVRTEGLLNGTIQYSTDTPAYIAPFDVYDTARKMGPDSKINLNFNLTWVFPVDANFTYIVRFHFCEVQMTMINQRVFDIYINNQTAQDGADVIAWAGSQGVPVFRDYAIYVDDQPGDDLLWVALHPSVKAKPEIYDAILNGIEIFKLSDTTGNLAGPNPVPSAMMIKNEMQVSKAFAPSKSDSNGSFIGGAAGGVAAAFVAALCFAVYRRKNKEISIDSRTSGWLPLYSNSQMTTKSTISGKSCTSSHLSSLAASLCRHFSLAEIKQGTKNFDESQVIGVGGFGKLQENPDGVTMQSRGKHSPSQSGAHESDLPILGTTVSIGSGSVDIEDNSSVVFSQLMRPTGR</sequence>
<gene>
    <name evidence="9" type="ORF">NE237_012211</name>
</gene>
<name>A0A9Q0JZ09_9MAGN</name>
<dbReference type="Gene3D" id="2.60.120.430">
    <property type="entry name" value="Galactose-binding lectin"/>
    <property type="match status" value="1"/>
</dbReference>
<feature type="transmembrane region" description="Helical" evidence="7">
    <location>
        <begin position="315"/>
        <end position="336"/>
    </location>
</feature>
<accession>A0A9Q0JZ09</accession>
<dbReference type="Pfam" id="PF12819">
    <property type="entry name" value="Malectin_like"/>
    <property type="match status" value="1"/>
</dbReference>
<feature type="region of interest" description="Disordered" evidence="6">
    <location>
        <begin position="417"/>
        <end position="442"/>
    </location>
</feature>
<organism evidence="9 10">
    <name type="scientific">Protea cynaroides</name>
    <dbReference type="NCBI Taxonomy" id="273540"/>
    <lineage>
        <taxon>Eukaryota</taxon>
        <taxon>Viridiplantae</taxon>
        <taxon>Streptophyta</taxon>
        <taxon>Embryophyta</taxon>
        <taxon>Tracheophyta</taxon>
        <taxon>Spermatophyta</taxon>
        <taxon>Magnoliopsida</taxon>
        <taxon>Proteales</taxon>
        <taxon>Proteaceae</taxon>
        <taxon>Protea</taxon>
    </lineage>
</organism>
<keyword evidence="2" id="KW-0808">Transferase</keyword>
<evidence type="ECO:0000256" key="6">
    <source>
        <dbReference type="SAM" id="MobiDB-lite"/>
    </source>
</evidence>
<comment type="caution">
    <text evidence="9">The sequence shown here is derived from an EMBL/GenBank/DDBJ whole genome shotgun (WGS) entry which is preliminary data.</text>
</comment>
<evidence type="ECO:0000256" key="1">
    <source>
        <dbReference type="ARBA" id="ARBA00004479"/>
    </source>
</evidence>
<dbReference type="EMBL" id="JAMYWD010000011">
    <property type="protein sequence ID" value="KAJ4955428.1"/>
    <property type="molecule type" value="Genomic_DNA"/>
</dbReference>
<evidence type="ECO:0000256" key="2">
    <source>
        <dbReference type="ARBA" id="ARBA00022679"/>
    </source>
</evidence>
<dbReference type="InterPro" id="IPR024788">
    <property type="entry name" value="Malectin-like_Carb-bd_dom"/>
</dbReference>
<dbReference type="GO" id="GO:0016020">
    <property type="term" value="C:membrane"/>
    <property type="evidence" value="ECO:0007669"/>
    <property type="project" value="UniProtKB-SubCell"/>
</dbReference>
<evidence type="ECO:0000256" key="5">
    <source>
        <dbReference type="ARBA" id="ARBA00023180"/>
    </source>
</evidence>
<proteinExistence type="predicted"/>
<evidence type="ECO:0000256" key="3">
    <source>
        <dbReference type="ARBA" id="ARBA00022741"/>
    </source>
</evidence>
<reference evidence="9" key="1">
    <citation type="journal article" date="2023" name="Plant J.">
        <title>The genome of the king protea, Protea cynaroides.</title>
        <authorList>
            <person name="Chang J."/>
            <person name="Duong T.A."/>
            <person name="Schoeman C."/>
            <person name="Ma X."/>
            <person name="Roodt D."/>
            <person name="Barker N."/>
            <person name="Li Z."/>
            <person name="Van de Peer Y."/>
            <person name="Mizrachi E."/>
        </authorList>
    </citation>
    <scope>NUCLEOTIDE SEQUENCE</scope>
    <source>
        <tissue evidence="9">Young leaves</tissue>
    </source>
</reference>
<dbReference type="InterPro" id="IPR045272">
    <property type="entry name" value="ANXUR1/2-like"/>
</dbReference>